<evidence type="ECO:0000313" key="2">
    <source>
        <dbReference type="Proteomes" id="UP001153642"/>
    </source>
</evidence>
<accession>A0ABT6FV16</accession>
<comment type="caution">
    <text evidence="1">The sequence shown here is derived from an EMBL/GenBank/DDBJ whole genome shotgun (WGS) entry which is preliminary data.</text>
</comment>
<proteinExistence type="predicted"/>
<evidence type="ECO:0000313" key="1">
    <source>
        <dbReference type="EMBL" id="MDG3586929.1"/>
    </source>
</evidence>
<reference evidence="1" key="1">
    <citation type="submission" date="2022-11" db="EMBL/GenBank/DDBJ databases">
        <title>High-quality draft genome sequence of Galbibacter sp. strain CMA-7.</title>
        <authorList>
            <person name="Wei L."/>
            <person name="Dong C."/>
            <person name="Shao Z."/>
        </authorList>
    </citation>
    <scope>NUCLEOTIDE SEQUENCE</scope>
    <source>
        <strain evidence="1">CMA-7</strain>
    </source>
</reference>
<name>A0ABT6FV16_9FLAO</name>
<protein>
    <submittedName>
        <fullName evidence="1">Uncharacterized protein</fullName>
    </submittedName>
</protein>
<keyword evidence="2" id="KW-1185">Reference proteome</keyword>
<dbReference type="Proteomes" id="UP001153642">
    <property type="component" value="Unassembled WGS sequence"/>
</dbReference>
<gene>
    <name evidence="1" type="ORF">OSR52_13725</name>
</gene>
<dbReference type="RefSeq" id="WP_277900803.1">
    <property type="nucleotide sequence ID" value="NZ_JAPMUA010000005.1"/>
</dbReference>
<sequence length="55" mass="6213">MDVSVGVSNMSRYVVGRIGWGSEYVQIGCWTYPLGFRTYPDRLLDVSVEVPDVSR</sequence>
<organism evidence="1 2">
    <name type="scientific">Galbibacter pacificus</name>
    <dbReference type="NCBI Taxonomy" id="2996052"/>
    <lineage>
        <taxon>Bacteria</taxon>
        <taxon>Pseudomonadati</taxon>
        <taxon>Bacteroidota</taxon>
        <taxon>Flavobacteriia</taxon>
        <taxon>Flavobacteriales</taxon>
        <taxon>Flavobacteriaceae</taxon>
        <taxon>Galbibacter</taxon>
    </lineage>
</organism>
<dbReference type="EMBL" id="JAPMUA010000005">
    <property type="protein sequence ID" value="MDG3586929.1"/>
    <property type="molecule type" value="Genomic_DNA"/>
</dbReference>